<sequence length="289" mass="30685">MVTEARDRCLSSPQIISQGSIIIPSSTPLLSPPLSPEVLPDFSLPTWFIFPSSGSLAQPKPIRQVSVDLPITPDSTPPSPSPLGNAPNFNTSAGRPSQERVRQGSFWDTLLPKKEEVAAANARSEPVVVRSELSGIVWDGVLLNSGSGLLPVPADDEERDASGKILVIGLPDAVGVEIRESVEILMDLASDYLDVSKVIFVLRKASPDLRELLHGLLFIGGSIIDPKGSSSTTSNIAINGGKKRGGLKQKKVEKNGSGSEGESTGSESETTKVKRWRIDSGAVLVGIEF</sequence>
<dbReference type="SUPFAM" id="SSF55729">
    <property type="entry name" value="Acyl-CoA N-acyltransferases (Nat)"/>
    <property type="match status" value="1"/>
</dbReference>
<feature type="region of interest" description="Disordered" evidence="6">
    <location>
        <begin position="68"/>
        <end position="99"/>
    </location>
</feature>
<organism evidence="7">
    <name type="scientific">Phaffia rhodozyma</name>
    <name type="common">Yeast</name>
    <name type="synonym">Xanthophyllomyces dendrorhous</name>
    <dbReference type="NCBI Taxonomy" id="264483"/>
    <lineage>
        <taxon>Eukaryota</taxon>
        <taxon>Fungi</taxon>
        <taxon>Dikarya</taxon>
        <taxon>Basidiomycota</taxon>
        <taxon>Agaricomycotina</taxon>
        <taxon>Tremellomycetes</taxon>
        <taxon>Cystofilobasidiales</taxon>
        <taxon>Mrakiaceae</taxon>
        <taxon>Phaffia</taxon>
    </lineage>
</organism>
<dbReference type="GO" id="GO:0045732">
    <property type="term" value="P:positive regulation of protein catabolic process"/>
    <property type="evidence" value="ECO:0007669"/>
    <property type="project" value="TreeGrafter"/>
</dbReference>
<dbReference type="PANTHER" id="PTHR10279">
    <property type="entry name" value="ORNITHINE DECARBOXYLASE ANTIZYME"/>
    <property type="match status" value="1"/>
</dbReference>
<dbReference type="GO" id="GO:0008073">
    <property type="term" value="F:ornithine decarboxylase inhibitor activity"/>
    <property type="evidence" value="ECO:0007669"/>
    <property type="project" value="InterPro"/>
</dbReference>
<dbReference type="InterPro" id="IPR002993">
    <property type="entry name" value="ODC_AZ"/>
</dbReference>
<evidence type="ECO:0000256" key="1">
    <source>
        <dbReference type="ARBA" id="ARBA00002307"/>
    </source>
</evidence>
<evidence type="ECO:0000256" key="3">
    <source>
        <dbReference type="ARBA" id="ARBA00011486"/>
    </source>
</evidence>
<reference evidence="7" key="1">
    <citation type="submission" date="2014-08" db="EMBL/GenBank/DDBJ databases">
        <authorList>
            <person name="Sharma Rahul"/>
            <person name="Thines Marco"/>
        </authorList>
    </citation>
    <scope>NUCLEOTIDE SEQUENCE</scope>
</reference>
<dbReference type="Gene3D" id="3.40.630.60">
    <property type="match status" value="1"/>
</dbReference>
<dbReference type="Pfam" id="PF02100">
    <property type="entry name" value="ODC_AZ"/>
    <property type="match status" value="1"/>
</dbReference>
<dbReference type="GO" id="GO:0005634">
    <property type="term" value="C:nucleus"/>
    <property type="evidence" value="ECO:0007669"/>
    <property type="project" value="TreeGrafter"/>
</dbReference>
<dbReference type="AlphaFoldDB" id="A0A0F7SR10"/>
<dbReference type="InterPro" id="IPR038581">
    <property type="entry name" value="ODC_AZ_sf"/>
</dbReference>
<feature type="region of interest" description="Disordered" evidence="6">
    <location>
        <begin position="229"/>
        <end position="273"/>
    </location>
</feature>
<evidence type="ECO:0000256" key="5">
    <source>
        <dbReference type="ARBA" id="ARBA00022758"/>
    </source>
</evidence>
<dbReference type="GO" id="GO:0005737">
    <property type="term" value="C:cytoplasm"/>
    <property type="evidence" value="ECO:0007669"/>
    <property type="project" value="TreeGrafter"/>
</dbReference>
<comment type="function">
    <text evidence="1">Ornithine decarboxylase (ODC) antizyme protein that negatively regulates ODC activity and intracellular polyamine biosynthesis in response to increased intracellular polyamine levels. Binds to ODC monomers, inhibiting the assembly of the functional ODC homodimer, and targets the monomers for ubiquitin-independent proteolytic destruction by the 26S proteasome.</text>
</comment>
<feature type="compositionally biased region" description="Low complexity" evidence="6">
    <location>
        <begin position="256"/>
        <end position="268"/>
    </location>
</feature>
<keyword evidence="5" id="KW-0688">Ribosomal frameshifting</keyword>
<name>A0A0F7SR10_PHARH</name>
<dbReference type="GO" id="GO:0075523">
    <property type="term" value="P:viral translational frameshifting"/>
    <property type="evidence" value="ECO:0007669"/>
    <property type="project" value="UniProtKB-KW"/>
</dbReference>
<comment type="similarity">
    <text evidence="2">Belongs to the ODC antizyme family.</text>
</comment>
<evidence type="ECO:0000313" key="7">
    <source>
        <dbReference type="EMBL" id="CED84662.1"/>
    </source>
</evidence>
<protein>
    <recommendedName>
        <fullName evidence="4">Ornithine decarboxylase antizyme</fullName>
    </recommendedName>
</protein>
<feature type="compositionally biased region" description="Basic residues" evidence="6">
    <location>
        <begin position="241"/>
        <end position="251"/>
    </location>
</feature>
<dbReference type="EMBL" id="LN483166">
    <property type="protein sequence ID" value="CED84662.1"/>
    <property type="molecule type" value="Genomic_DNA"/>
</dbReference>
<evidence type="ECO:0000256" key="4">
    <source>
        <dbReference type="ARBA" id="ARBA00017712"/>
    </source>
</evidence>
<accession>A0A0F7SR10</accession>
<evidence type="ECO:0000256" key="6">
    <source>
        <dbReference type="SAM" id="MobiDB-lite"/>
    </source>
</evidence>
<proteinExistence type="inferred from homology"/>
<dbReference type="PANTHER" id="PTHR10279:SF10">
    <property type="entry name" value="ORNITHINE DECARBOXYLASE ANTIZYME"/>
    <property type="match status" value="1"/>
</dbReference>
<evidence type="ECO:0000256" key="2">
    <source>
        <dbReference type="ARBA" id="ARBA00008796"/>
    </source>
</evidence>
<dbReference type="InterPro" id="IPR016181">
    <property type="entry name" value="Acyl_CoA_acyltransferase"/>
</dbReference>
<comment type="subunit">
    <text evidence="3">Interacts with ODC and thereby sterically blocks ODC homodimerization.</text>
</comment>